<evidence type="ECO:0000313" key="3">
    <source>
        <dbReference type="Proteomes" id="UP000011509"/>
    </source>
</evidence>
<dbReference type="AlphaFoldDB" id="M0ETH4"/>
<sequence>MSDEPSKPPMLVLLESLSFYRNVRVGAAAGALLAVTLYLVRTLELLGPVIDTRDYPLFGPDVWFLLLAFVLAATSALSVAVALTIAAAVRGAREGDPESAE</sequence>
<reference evidence="2 3" key="1">
    <citation type="journal article" date="2014" name="PLoS Genet.">
        <title>Phylogenetically driven sequencing of extremely halophilic archaea reveals strategies for static and dynamic osmo-response.</title>
        <authorList>
            <person name="Becker E.A."/>
            <person name="Seitzer P.M."/>
            <person name="Tritt A."/>
            <person name="Larsen D."/>
            <person name="Krusor M."/>
            <person name="Yao A.I."/>
            <person name="Wu D."/>
            <person name="Madern D."/>
            <person name="Eisen J.A."/>
            <person name="Darling A.E."/>
            <person name="Facciotti M.T."/>
        </authorList>
    </citation>
    <scope>NUCLEOTIDE SEQUENCE [LARGE SCALE GENOMIC DNA]</scope>
    <source>
        <strain evidence="2 3">DSM 10284</strain>
    </source>
</reference>
<feature type="transmembrane region" description="Helical" evidence="1">
    <location>
        <begin position="63"/>
        <end position="89"/>
    </location>
</feature>
<feature type="transmembrane region" description="Helical" evidence="1">
    <location>
        <begin position="23"/>
        <end position="43"/>
    </location>
</feature>
<dbReference type="InterPro" id="IPR055958">
    <property type="entry name" value="DUF7536"/>
</dbReference>
<name>M0ETH4_9EURY</name>
<dbReference type="Proteomes" id="UP000011509">
    <property type="component" value="Unassembled WGS sequence"/>
</dbReference>
<evidence type="ECO:0000256" key="1">
    <source>
        <dbReference type="SAM" id="Phobius"/>
    </source>
</evidence>
<proteinExistence type="predicted"/>
<dbReference type="Pfam" id="PF24380">
    <property type="entry name" value="DUF7536"/>
    <property type="match status" value="1"/>
</dbReference>
<keyword evidence="1" id="KW-0812">Transmembrane</keyword>
<comment type="caution">
    <text evidence="2">The sequence shown here is derived from an EMBL/GenBank/DDBJ whole genome shotgun (WGS) entry which is preliminary data.</text>
</comment>
<dbReference type="PATRIC" id="fig|1227466.3.peg.475"/>
<keyword evidence="1" id="KW-0472">Membrane</keyword>
<accession>M0ETH4</accession>
<protein>
    <submittedName>
        <fullName evidence="2">Uncharacterized protein</fullName>
    </submittedName>
</protein>
<evidence type="ECO:0000313" key="2">
    <source>
        <dbReference type="EMBL" id="ELZ50403.1"/>
    </source>
</evidence>
<keyword evidence="3" id="KW-1185">Reference proteome</keyword>
<gene>
    <name evidence="2" type="ORF">C464_02345</name>
</gene>
<dbReference type="EMBL" id="AOJL01000013">
    <property type="protein sequence ID" value="ELZ50403.1"/>
    <property type="molecule type" value="Genomic_DNA"/>
</dbReference>
<keyword evidence="1" id="KW-1133">Transmembrane helix</keyword>
<organism evidence="2 3">
    <name type="scientific">Halorubrum coriense DSM 10284</name>
    <dbReference type="NCBI Taxonomy" id="1227466"/>
    <lineage>
        <taxon>Archaea</taxon>
        <taxon>Methanobacteriati</taxon>
        <taxon>Methanobacteriota</taxon>
        <taxon>Stenosarchaea group</taxon>
        <taxon>Halobacteria</taxon>
        <taxon>Halobacteriales</taxon>
        <taxon>Haloferacaceae</taxon>
        <taxon>Halorubrum</taxon>
    </lineage>
</organism>